<dbReference type="GO" id="GO:0005789">
    <property type="term" value="C:endoplasmic reticulum membrane"/>
    <property type="evidence" value="ECO:0007669"/>
    <property type="project" value="UniProtKB-SubCell"/>
</dbReference>
<evidence type="ECO:0000256" key="7">
    <source>
        <dbReference type="ARBA" id="ARBA00022989"/>
    </source>
</evidence>
<dbReference type="GO" id="GO:0071555">
    <property type="term" value="P:cell wall organization"/>
    <property type="evidence" value="ECO:0007669"/>
    <property type="project" value="UniProtKB-KW"/>
</dbReference>
<evidence type="ECO:0000256" key="8">
    <source>
        <dbReference type="ARBA" id="ARBA00023136"/>
    </source>
</evidence>
<accession>A0A0C3QPG1</accession>
<keyword evidence="6" id="KW-0256">Endoplasmic reticulum</keyword>
<evidence type="ECO:0000256" key="3">
    <source>
        <dbReference type="ARBA" id="ARBA00022089"/>
    </source>
</evidence>
<evidence type="ECO:0000256" key="1">
    <source>
        <dbReference type="ARBA" id="ARBA00004115"/>
    </source>
</evidence>
<organism evidence="12 13">
    <name type="scientific">Tulasnella calospora MUT 4182</name>
    <dbReference type="NCBI Taxonomy" id="1051891"/>
    <lineage>
        <taxon>Eukaryota</taxon>
        <taxon>Fungi</taxon>
        <taxon>Dikarya</taxon>
        <taxon>Basidiomycota</taxon>
        <taxon>Agaricomycotina</taxon>
        <taxon>Agaricomycetes</taxon>
        <taxon>Cantharellales</taxon>
        <taxon>Tulasnellaceae</taxon>
        <taxon>Tulasnella</taxon>
    </lineage>
</organism>
<dbReference type="GO" id="GO:0006078">
    <property type="term" value="P:(1-&gt;6)-beta-D-glucan biosynthetic process"/>
    <property type="evidence" value="ECO:0007669"/>
    <property type="project" value="TreeGrafter"/>
</dbReference>
<proteinExistence type="inferred from homology"/>
<keyword evidence="5 11" id="KW-0732">Signal</keyword>
<feature type="transmembrane region" description="Helical" evidence="10">
    <location>
        <begin position="246"/>
        <end position="269"/>
    </location>
</feature>
<name>A0A0C3QPG1_9AGAM</name>
<comment type="subcellular location">
    <subcellularLocation>
        <location evidence="1">Endoplasmic reticulum membrane</location>
        <topology evidence="1">Single-pass type I membrane protein</topology>
    </subcellularLocation>
</comment>
<feature type="chain" id="PRO_5002168530" description="Protein BIG1" evidence="11">
    <location>
        <begin position="19"/>
        <end position="289"/>
    </location>
</feature>
<dbReference type="Proteomes" id="UP000054248">
    <property type="component" value="Unassembled WGS sequence"/>
</dbReference>
<evidence type="ECO:0000256" key="5">
    <source>
        <dbReference type="ARBA" id="ARBA00022729"/>
    </source>
</evidence>
<evidence type="ECO:0000313" key="13">
    <source>
        <dbReference type="Proteomes" id="UP000054248"/>
    </source>
</evidence>
<comment type="similarity">
    <text evidence="2">Belongs to the BIG1 family.</text>
</comment>
<dbReference type="InterPro" id="IPR037654">
    <property type="entry name" value="Big1"/>
</dbReference>
<evidence type="ECO:0000313" key="12">
    <source>
        <dbReference type="EMBL" id="KIO29219.1"/>
    </source>
</evidence>
<dbReference type="AlphaFoldDB" id="A0A0C3QPG1"/>
<evidence type="ECO:0000256" key="4">
    <source>
        <dbReference type="ARBA" id="ARBA00022692"/>
    </source>
</evidence>
<dbReference type="GO" id="GO:0009272">
    <property type="term" value="P:fungal-type cell wall biogenesis"/>
    <property type="evidence" value="ECO:0007669"/>
    <property type="project" value="TreeGrafter"/>
</dbReference>
<keyword evidence="8 10" id="KW-0472">Membrane</keyword>
<dbReference type="PANTHER" id="PTHR28285">
    <property type="entry name" value="PROTEIN BIG1"/>
    <property type="match status" value="1"/>
</dbReference>
<gene>
    <name evidence="12" type="ORF">M407DRAFT_21615</name>
</gene>
<dbReference type="EMBL" id="KN822985">
    <property type="protein sequence ID" value="KIO29219.1"/>
    <property type="molecule type" value="Genomic_DNA"/>
</dbReference>
<keyword evidence="9" id="KW-0961">Cell wall biogenesis/degradation</keyword>
<reference evidence="13" key="2">
    <citation type="submission" date="2015-01" db="EMBL/GenBank/DDBJ databases">
        <title>Evolutionary Origins and Diversification of the Mycorrhizal Mutualists.</title>
        <authorList>
            <consortium name="DOE Joint Genome Institute"/>
            <consortium name="Mycorrhizal Genomics Consortium"/>
            <person name="Kohler A."/>
            <person name="Kuo A."/>
            <person name="Nagy L.G."/>
            <person name="Floudas D."/>
            <person name="Copeland A."/>
            <person name="Barry K.W."/>
            <person name="Cichocki N."/>
            <person name="Veneault-Fourrey C."/>
            <person name="LaButti K."/>
            <person name="Lindquist E.A."/>
            <person name="Lipzen A."/>
            <person name="Lundell T."/>
            <person name="Morin E."/>
            <person name="Murat C."/>
            <person name="Riley R."/>
            <person name="Ohm R."/>
            <person name="Sun H."/>
            <person name="Tunlid A."/>
            <person name="Henrissat B."/>
            <person name="Grigoriev I.V."/>
            <person name="Hibbett D.S."/>
            <person name="Martin F."/>
        </authorList>
    </citation>
    <scope>NUCLEOTIDE SEQUENCE [LARGE SCALE GENOMIC DNA]</scope>
    <source>
        <strain evidence="13">MUT 4182</strain>
    </source>
</reference>
<evidence type="ECO:0000256" key="11">
    <source>
        <dbReference type="SAM" id="SignalP"/>
    </source>
</evidence>
<dbReference type="OrthoDB" id="10029326at2759"/>
<protein>
    <recommendedName>
        <fullName evidence="3">Protein BIG1</fullName>
    </recommendedName>
</protein>
<evidence type="ECO:0000256" key="2">
    <source>
        <dbReference type="ARBA" id="ARBA00008203"/>
    </source>
</evidence>
<reference evidence="12 13" key="1">
    <citation type="submission" date="2014-04" db="EMBL/GenBank/DDBJ databases">
        <authorList>
            <consortium name="DOE Joint Genome Institute"/>
            <person name="Kuo A."/>
            <person name="Girlanda M."/>
            <person name="Perotto S."/>
            <person name="Kohler A."/>
            <person name="Nagy L.G."/>
            <person name="Floudas D."/>
            <person name="Copeland A."/>
            <person name="Barry K.W."/>
            <person name="Cichocki N."/>
            <person name="Veneault-Fourrey C."/>
            <person name="LaButti K."/>
            <person name="Lindquist E.A."/>
            <person name="Lipzen A."/>
            <person name="Lundell T."/>
            <person name="Morin E."/>
            <person name="Murat C."/>
            <person name="Sun H."/>
            <person name="Tunlid A."/>
            <person name="Henrissat B."/>
            <person name="Grigoriev I.V."/>
            <person name="Hibbett D.S."/>
            <person name="Martin F."/>
            <person name="Nordberg H.P."/>
            <person name="Cantor M.N."/>
            <person name="Hua S.X."/>
        </authorList>
    </citation>
    <scope>NUCLEOTIDE SEQUENCE [LARGE SCALE GENOMIC DNA]</scope>
    <source>
        <strain evidence="12 13">MUT 4182</strain>
    </source>
</reference>
<keyword evidence="7 10" id="KW-1133">Transmembrane helix</keyword>
<dbReference type="HOGENOM" id="CLU_083986_0_0_1"/>
<sequence length="289" mass="31466">MRSLQLAVLLSVPTCLYAFADTKPLLVWSSTSSPSLDSIASREVLTAQSESTIGDIVKDACGYDAVIVIEQPGLHNSDLRNLPKTSFLAEKLHSSPSSLHIPYIQDVDPQGIVPAITKQCDSQTIPLNLGDSLEVRDGASGMKTIVIDLPELESHCTKRKQDMRQLDAKISQQLSSLAQTFPSHLVILAGTVESSFARAHSKRRFDELQRALPSEFVSLTSEEVQERAALPKGGIFHRYQLLTPGLITAIGITFGLLLPFILIVINALASIKSPVRSDGIKQATEKKNQ</sequence>
<evidence type="ECO:0000256" key="10">
    <source>
        <dbReference type="SAM" id="Phobius"/>
    </source>
</evidence>
<keyword evidence="13" id="KW-1185">Reference proteome</keyword>
<evidence type="ECO:0000256" key="9">
    <source>
        <dbReference type="ARBA" id="ARBA00023316"/>
    </source>
</evidence>
<evidence type="ECO:0000256" key="6">
    <source>
        <dbReference type="ARBA" id="ARBA00022824"/>
    </source>
</evidence>
<keyword evidence="4 10" id="KW-0812">Transmembrane</keyword>
<dbReference type="PANTHER" id="PTHR28285:SF1">
    <property type="entry name" value="PROTEIN BIG1"/>
    <property type="match status" value="1"/>
</dbReference>
<feature type="signal peptide" evidence="11">
    <location>
        <begin position="1"/>
        <end position="18"/>
    </location>
</feature>